<dbReference type="AlphaFoldDB" id="I3ZHS5"/>
<dbReference type="STRING" id="926566.Terro_2185"/>
<dbReference type="EMBL" id="CP003379">
    <property type="protein sequence ID" value="AFL88451.1"/>
    <property type="molecule type" value="Genomic_DNA"/>
</dbReference>
<dbReference type="KEGG" id="trs:Terro_2549"/>
<keyword evidence="1" id="KW-1133">Transmembrane helix</keyword>
<evidence type="ECO:0000313" key="2">
    <source>
        <dbReference type="EMBL" id="AFL88451.1"/>
    </source>
</evidence>
<dbReference type="KEGG" id="trs:Terro_2185"/>
<dbReference type="HOGENOM" id="CLU_2072024_0_0_0"/>
<feature type="transmembrane region" description="Helical" evidence="1">
    <location>
        <begin position="65"/>
        <end position="82"/>
    </location>
</feature>
<sequence length="118" mass="13217">MLEPRSADAHTLLADRWEGLRRNSSIALQTQGNERSHLARGAALACGAFVLALLLRFYGWDAGRWLMAGPFTLCLIATSDAVRSMHVRWDLHHGGVLFLLYADMMLLTLIAVWTVWPL</sequence>
<proteinExistence type="predicted"/>
<dbReference type="Proteomes" id="UP000006056">
    <property type="component" value="Chromosome"/>
</dbReference>
<reference evidence="3 4" key="1">
    <citation type="submission" date="2012-06" db="EMBL/GenBank/DDBJ databases">
        <title>Complete genome of Terriglobus roseus DSM 18391.</title>
        <authorList>
            <consortium name="US DOE Joint Genome Institute (JGI-PGF)"/>
            <person name="Lucas S."/>
            <person name="Copeland A."/>
            <person name="Lapidus A."/>
            <person name="Glavina del Rio T."/>
            <person name="Dalin E."/>
            <person name="Tice H."/>
            <person name="Bruce D."/>
            <person name="Goodwin L."/>
            <person name="Pitluck S."/>
            <person name="Peters L."/>
            <person name="Mikhailova N."/>
            <person name="Munk A.C.C."/>
            <person name="Kyrpides N."/>
            <person name="Mavromatis K."/>
            <person name="Ivanova N."/>
            <person name="Brettin T."/>
            <person name="Detter J.C."/>
            <person name="Han C."/>
            <person name="Larimer F."/>
            <person name="Land M."/>
            <person name="Hauser L."/>
            <person name="Markowitz V."/>
            <person name="Cheng J.-F."/>
            <person name="Hugenholtz P."/>
            <person name="Woyke T."/>
            <person name="Wu D."/>
            <person name="Brambilla E."/>
            <person name="Klenk H.-P."/>
            <person name="Eisen J.A."/>
        </authorList>
    </citation>
    <scope>NUCLEOTIDE SEQUENCE [LARGE SCALE GENOMIC DNA]</scope>
    <source>
        <strain evidence="3">DSM 18391</strain>
        <strain evidence="4">DSM 18391 / NRRL B-41598 / KBS 63</strain>
    </source>
</reference>
<dbReference type="RefSeq" id="WP_014786020.1">
    <property type="nucleotide sequence ID" value="NC_018014.1"/>
</dbReference>
<keyword evidence="4" id="KW-1185">Reference proteome</keyword>
<protein>
    <submittedName>
        <fullName evidence="3">Uncharacterized protein</fullName>
    </submittedName>
</protein>
<gene>
    <name evidence="2" type="ordered locus">Terro_2185</name>
    <name evidence="3" type="ordered locus">Terro_2549</name>
</gene>
<dbReference type="OrthoDB" id="9894274at2"/>
<keyword evidence="1" id="KW-0812">Transmembrane</keyword>
<feature type="transmembrane region" description="Helical" evidence="1">
    <location>
        <begin position="38"/>
        <end position="59"/>
    </location>
</feature>
<organism evidence="3 4">
    <name type="scientific">Terriglobus roseus (strain DSM 18391 / NRRL B-41598 / KBS 63)</name>
    <dbReference type="NCBI Taxonomy" id="926566"/>
    <lineage>
        <taxon>Bacteria</taxon>
        <taxon>Pseudomonadati</taxon>
        <taxon>Acidobacteriota</taxon>
        <taxon>Terriglobia</taxon>
        <taxon>Terriglobales</taxon>
        <taxon>Acidobacteriaceae</taxon>
        <taxon>Terriglobus</taxon>
    </lineage>
</organism>
<dbReference type="EMBL" id="CP003379">
    <property type="protein sequence ID" value="AFL88793.1"/>
    <property type="molecule type" value="Genomic_DNA"/>
</dbReference>
<evidence type="ECO:0000313" key="3">
    <source>
        <dbReference type="EMBL" id="AFL88793.1"/>
    </source>
</evidence>
<keyword evidence="1" id="KW-0472">Membrane</keyword>
<feature type="transmembrane region" description="Helical" evidence="1">
    <location>
        <begin position="94"/>
        <end position="116"/>
    </location>
</feature>
<accession>I3ZHS5</accession>
<evidence type="ECO:0000313" key="4">
    <source>
        <dbReference type="Proteomes" id="UP000006056"/>
    </source>
</evidence>
<name>I3ZHS5_TERRK</name>
<evidence type="ECO:0000256" key="1">
    <source>
        <dbReference type="SAM" id="Phobius"/>
    </source>
</evidence>